<dbReference type="InterPro" id="IPR001990">
    <property type="entry name" value="Granin"/>
</dbReference>
<dbReference type="GO" id="GO:0005615">
    <property type="term" value="C:extracellular space"/>
    <property type="evidence" value="ECO:0007669"/>
    <property type="project" value="TreeGrafter"/>
</dbReference>
<accession>A0A8V5GE42</accession>
<reference evidence="6" key="2">
    <citation type="submission" date="2025-08" db="UniProtKB">
        <authorList>
            <consortium name="Ensembl"/>
        </authorList>
    </citation>
    <scope>IDENTIFICATION</scope>
</reference>
<reference evidence="6" key="1">
    <citation type="submission" date="2020-03" db="EMBL/GenBank/DDBJ databases">
        <title>Melopsittacus undulatus (budgerigar) genome, bMelUnd1, maternal haplotype with Z.</title>
        <authorList>
            <person name="Gedman G."/>
            <person name="Mountcastle J."/>
            <person name="Haase B."/>
            <person name="Formenti G."/>
            <person name="Wright T."/>
            <person name="Apodaca J."/>
            <person name="Pelan S."/>
            <person name="Chow W."/>
            <person name="Rhie A."/>
            <person name="Howe K."/>
            <person name="Fedrigo O."/>
            <person name="Jarvis E.D."/>
        </authorList>
    </citation>
    <scope>NUCLEOTIDE SEQUENCE [LARGE SCALE GENOMIC DNA]</scope>
</reference>
<dbReference type="GO" id="GO:0001525">
    <property type="term" value="P:angiogenesis"/>
    <property type="evidence" value="ECO:0007669"/>
    <property type="project" value="TreeGrafter"/>
</dbReference>
<evidence type="ECO:0000313" key="7">
    <source>
        <dbReference type="Proteomes" id="UP000694405"/>
    </source>
</evidence>
<name>A0A8C6JVY8_MELUD</name>
<keyword evidence="7" id="KW-1185">Reference proteome</keyword>
<keyword evidence="3" id="KW-0964">Secreted</keyword>
<proteinExistence type="inferred from homology"/>
<evidence type="ECO:0000256" key="5">
    <source>
        <dbReference type="ARBA" id="ARBA00022729"/>
    </source>
</evidence>
<evidence type="ECO:0000256" key="2">
    <source>
        <dbReference type="ARBA" id="ARBA00005723"/>
    </source>
</evidence>
<comment type="similarity">
    <text evidence="2">Belongs to the chromogranin/secretogranin protein family.</text>
</comment>
<dbReference type="Ensembl" id="ENSMUNT00000021435.2">
    <property type="protein sequence ID" value="ENSMUNP00000018668.2"/>
    <property type="gene ID" value="ENSMUNG00000014271.2"/>
</dbReference>
<evidence type="ECO:0000313" key="6">
    <source>
        <dbReference type="Ensembl" id="ENSMUNP00000018668.2"/>
    </source>
</evidence>
<dbReference type="GO" id="GO:0030141">
    <property type="term" value="C:secretory granule"/>
    <property type="evidence" value="ECO:0007669"/>
    <property type="project" value="InterPro"/>
</dbReference>
<keyword evidence="5" id="KW-0732">Signal</keyword>
<protein>
    <submittedName>
        <fullName evidence="6">Uncharacterized protein</fullName>
    </submittedName>
</protein>
<dbReference type="InterPro" id="IPR038858">
    <property type="entry name" value="ScgII"/>
</dbReference>
<evidence type="ECO:0000256" key="3">
    <source>
        <dbReference type="ARBA" id="ARBA00022525"/>
    </source>
</evidence>
<dbReference type="GO" id="GO:0042056">
    <property type="term" value="F:chemoattractant activity"/>
    <property type="evidence" value="ECO:0007669"/>
    <property type="project" value="TreeGrafter"/>
</dbReference>
<dbReference type="GO" id="GO:0048245">
    <property type="term" value="P:eosinophil chemotaxis"/>
    <property type="evidence" value="ECO:0007669"/>
    <property type="project" value="TreeGrafter"/>
</dbReference>
<dbReference type="PANTHER" id="PTHR15119">
    <property type="entry name" value="SECRETOGRANIN II"/>
    <property type="match status" value="1"/>
</dbReference>
<dbReference type="Pfam" id="PF01271">
    <property type="entry name" value="Granin"/>
    <property type="match status" value="1"/>
</dbReference>
<comment type="subcellular location">
    <subcellularLocation>
        <location evidence="1">Secreted</location>
    </subcellularLocation>
</comment>
<reference evidence="6" key="3">
    <citation type="submission" date="2025-09" db="UniProtKB">
        <authorList>
            <consortium name="Ensembl"/>
        </authorList>
    </citation>
    <scope>IDENTIFICATION</scope>
</reference>
<dbReference type="AlphaFoldDB" id="A0A8C6JVY8"/>
<dbReference type="GO" id="GO:0005125">
    <property type="term" value="F:cytokine activity"/>
    <property type="evidence" value="ECO:0007669"/>
    <property type="project" value="TreeGrafter"/>
</dbReference>
<accession>A0A8C6JVY8</accession>
<evidence type="ECO:0000256" key="1">
    <source>
        <dbReference type="ARBA" id="ARBA00004613"/>
    </source>
</evidence>
<dbReference type="Proteomes" id="UP000694405">
    <property type="component" value="Chromosome 6"/>
</dbReference>
<evidence type="ECO:0000256" key="4">
    <source>
        <dbReference type="ARBA" id="ARBA00022685"/>
    </source>
</evidence>
<organism evidence="6 7">
    <name type="scientific">Melopsittacus undulatus</name>
    <name type="common">Budgerigar</name>
    <name type="synonym">Psittacus undulatus</name>
    <dbReference type="NCBI Taxonomy" id="13146"/>
    <lineage>
        <taxon>Eukaryota</taxon>
        <taxon>Metazoa</taxon>
        <taxon>Chordata</taxon>
        <taxon>Craniata</taxon>
        <taxon>Vertebrata</taxon>
        <taxon>Euteleostomi</taxon>
        <taxon>Archelosauria</taxon>
        <taxon>Archosauria</taxon>
        <taxon>Dinosauria</taxon>
        <taxon>Saurischia</taxon>
        <taxon>Theropoda</taxon>
        <taxon>Coelurosauria</taxon>
        <taxon>Aves</taxon>
        <taxon>Neognathae</taxon>
        <taxon>Neoaves</taxon>
        <taxon>Telluraves</taxon>
        <taxon>Australaves</taxon>
        <taxon>Psittaciformes</taxon>
        <taxon>Psittaculidae</taxon>
        <taxon>Melopsittacus</taxon>
    </lineage>
</organism>
<keyword evidence="4" id="KW-0165">Cleavage on pair of basic residues</keyword>
<dbReference type="PANTHER" id="PTHR15119:SF0">
    <property type="entry name" value="SECRETOGRANIN-2"/>
    <property type="match status" value="1"/>
</dbReference>
<sequence>MFLREIHSAGNILNMAETKTFQLGEALTFFFVLICLVDAASFQQHQLLQKDPDYVMKNLQRFPNPDMIKALEYIEDLRKQTNKGESSPDYNSYQSIPYLLQQKESKDQVHLPDNLRDSLTEDESQWVKVMLEALRQAEKESKVGPKENKLYGLSSDSNLPAGGTDDYEAYKWPERWQKYLKMPLGHYEDSSRDSPFKRTNEIVEEQYTPQSLATLESVFQELGKMAGPSNHKKERLDEDQKLYADDEDDVYKVNNIAYEDVVGGEDWNPIEEKVESQTQEEIKDSKEEIDKHEEEIDDEMKRSGKLSFLEDEIRSDNKDQMSEDVSKLMNYYLKRLMGGAGNRKLRTGGELEEKRAPTFLDKQLDPQSIAQLIEISRNLQIPPEDLIDMLKSGEKKQLQSERLEAEQEAEFPEDLDEITETNLGQRDIFKHNVNSKNGYMKQPINLIPENLPEDLNVEDIVSLLGTDNLANQNPSYFLNRLNQENDLPRLSYIPRRLKGHPFPKAAWLNDLERQQLEYEKLNEKDEELADYLAKVLAKYPEVINMNQMKRVPVPASESNLQKDDQLDQAIREHLSQLGPQEAAKLASLSKRLSMAGENDDTQNRQYLDEDMLTKVLEYLNQEKSELESDHITKRAMENM</sequence>